<dbReference type="Proteomes" id="UP000562492">
    <property type="component" value="Unassembled WGS sequence"/>
</dbReference>
<dbReference type="RefSeq" id="WP_184710011.1">
    <property type="nucleotide sequence ID" value="NZ_JACHKZ010000022.1"/>
</dbReference>
<proteinExistence type="predicted"/>
<evidence type="ECO:0000256" key="5">
    <source>
        <dbReference type="SAM" id="Phobius"/>
    </source>
</evidence>
<keyword evidence="4 5" id="KW-0472">Membrane</keyword>
<evidence type="ECO:0000256" key="2">
    <source>
        <dbReference type="ARBA" id="ARBA00022692"/>
    </source>
</evidence>
<keyword evidence="8" id="KW-1185">Reference proteome</keyword>
<evidence type="ECO:0000259" key="6">
    <source>
        <dbReference type="Pfam" id="PF04116"/>
    </source>
</evidence>
<evidence type="ECO:0000313" key="8">
    <source>
        <dbReference type="Proteomes" id="UP000562492"/>
    </source>
</evidence>
<comment type="caution">
    <text evidence="7">The sequence shown here is derived from an EMBL/GenBank/DDBJ whole genome shotgun (WGS) entry which is preliminary data.</text>
</comment>
<evidence type="ECO:0000256" key="3">
    <source>
        <dbReference type="ARBA" id="ARBA00022989"/>
    </source>
</evidence>
<keyword evidence="3 5" id="KW-1133">Transmembrane helix</keyword>
<dbReference type="EMBL" id="JACHKZ010000022">
    <property type="protein sequence ID" value="MBB6579061.1"/>
    <property type="molecule type" value="Genomic_DNA"/>
</dbReference>
<gene>
    <name evidence="7" type="ORF">HNP33_003171</name>
</gene>
<accession>A0ABR6RIS7</accession>
<evidence type="ECO:0000256" key="1">
    <source>
        <dbReference type="ARBA" id="ARBA00004370"/>
    </source>
</evidence>
<reference evidence="7 8" key="1">
    <citation type="submission" date="2020-08" db="EMBL/GenBank/DDBJ databases">
        <title>Functional genomics of gut bacteria from endangered species of beetles.</title>
        <authorList>
            <person name="Carlos-Shanley C."/>
        </authorList>
    </citation>
    <scope>NUCLEOTIDE SEQUENCE [LARGE SCALE GENOMIC DNA]</scope>
    <source>
        <strain evidence="7 8">S00124</strain>
    </source>
</reference>
<evidence type="ECO:0000256" key="4">
    <source>
        <dbReference type="ARBA" id="ARBA00023136"/>
    </source>
</evidence>
<comment type="subcellular location">
    <subcellularLocation>
        <location evidence="1">Membrane</location>
    </subcellularLocation>
</comment>
<sequence length="352" mass="40602">MEFFSSLFDTAQQWVFEQVFQPLLFNMGLANYLEDGYTAAGWFLVGCLQIVIMVLVIAPLQRWRPVEAVSDRHAIRIDILYTLIHRLGLFRLGLFFTIDPLWDWAVGGLRMQGFETWHVDALWPGVTDVAWVSLLIYLVIFDFVAYWIHRGQHSFVWWWKLHALHHSQRQMTMWSDNRNHLLDDILTDSILVLVAVLIGVAPSQFVAIVAITQLSESLQHANLRMWFGRLGERLWISPRFHRRHHAIGIGHESPAKNADENVSPAYASQAQAALNAEVKSAAATRPRLGGCNFGVLLPWWDMLFGTANFELRYDPTGIRDQVQPNRQGQLRDYGRGFWSQQWRGVLRLLNKA</sequence>
<dbReference type="Pfam" id="PF04116">
    <property type="entry name" value="FA_hydroxylase"/>
    <property type="match status" value="1"/>
</dbReference>
<dbReference type="PANTHER" id="PTHR11863">
    <property type="entry name" value="STEROL DESATURASE"/>
    <property type="match status" value="1"/>
</dbReference>
<dbReference type="InterPro" id="IPR006694">
    <property type="entry name" value="Fatty_acid_hydroxylase"/>
</dbReference>
<evidence type="ECO:0000313" key="7">
    <source>
        <dbReference type="EMBL" id="MBB6579061.1"/>
    </source>
</evidence>
<feature type="domain" description="Fatty acid hydroxylase" evidence="6">
    <location>
        <begin position="135"/>
        <end position="246"/>
    </location>
</feature>
<protein>
    <submittedName>
        <fullName evidence="7">Sterol desaturase/sphingolipid hydroxylase (Fatty acid hydroxylase superfamily)</fullName>
    </submittedName>
</protein>
<name>A0ABR6RIS7_9BURK</name>
<dbReference type="InterPro" id="IPR050307">
    <property type="entry name" value="Sterol_Desaturase_Related"/>
</dbReference>
<feature type="transmembrane region" description="Helical" evidence="5">
    <location>
        <begin position="190"/>
        <end position="211"/>
    </location>
</feature>
<feature type="transmembrane region" description="Helical" evidence="5">
    <location>
        <begin position="79"/>
        <end position="98"/>
    </location>
</feature>
<keyword evidence="2 5" id="KW-0812">Transmembrane</keyword>
<organism evidence="7 8">
    <name type="scientific">Comamonas odontotermitis</name>
    <dbReference type="NCBI Taxonomy" id="379895"/>
    <lineage>
        <taxon>Bacteria</taxon>
        <taxon>Pseudomonadati</taxon>
        <taxon>Pseudomonadota</taxon>
        <taxon>Betaproteobacteria</taxon>
        <taxon>Burkholderiales</taxon>
        <taxon>Comamonadaceae</taxon>
        <taxon>Comamonas</taxon>
    </lineage>
</organism>
<feature type="transmembrane region" description="Helical" evidence="5">
    <location>
        <begin position="129"/>
        <end position="148"/>
    </location>
</feature>
<feature type="transmembrane region" description="Helical" evidence="5">
    <location>
        <begin position="39"/>
        <end position="58"/>
    </location>
</feature>